<name>A0AA39GHR9_SARSR</name>
<proteinExistence type="predicted"/>
<dbReference type="Proteomes" id="UP001175261">
    <property type="component" value="Unassembled WGS sequence"/>
</dbReference>
<protein>
    <submittedName>
        <fullName evidence="1">Uncharacterized protein</fullName>
    </submittedName>
</protein>
<comment type="caution">
    <text evidence="1">The sequence shown here is derived from an EMBL/GenBank/DDBJ whole genome shotgun (WGS) entry which is preliminary data.</text>
</comment>
<organism evidence="1 2">
    <name type="scientific">Sarocladium strictum</name>
    <name type="common">Black bundle disease fungus</name>
    <name type="synonym">Acremonium strictum</name>
    <dbReference type="NCBI Taxonomy" id="5046"/>
    <lineage>
        <taxon>Eukaryota</taxon>
        <taxon>Fungi</taxon>
        <taxon>Dikarya</taxon>
        <taxon>Ascomycota</taxon>
        <taxon>Pezizomycotina</taxon>
        <taxon>Sordariomycetes</taxon>
        <taxon>Hypocreomycetidae</taxon>
        <taxon>Hypocreales</taxon>
        <taxon>Sarocladiaceae</taxon>
        <taxon>Sarocladium</taxon>
    </lineage>
</organism>
<evidence type="ECO:0000313" key="2">
    <source>
        <dbReference type="Proteomes" id="UP001175261"/>
    </source>
</evidence>
<evidence type="ECO:0000313" key="1">
    <source>
        <dbReference type="EMBL" id="KAK0386322.1"/>
    </source>
</evidence>
<sequence length="118" mass="12942">MRMSPIAMLVQPVSSMKRHLAPLPQHLLHDSACHALTIAPLRVLSRSGAFTLETREGVAWFLPAPASQAVLVSHQDQGMLHVPAFYGVRTSTIIIPRLNVVLFHLKKCNIESVVTQGS</sequence>
<reference evidence="1" key="1">
    <citation type="submission" date="2022-10" db="EMBL/GenBank/DDBJ databases">
        <title>Determination and structural analysis of whole genome sequence of Sarocladium strictum F4-1.</title>
        <authorList>
            <person name="Hu L."/>
            <person name="Jiang Y."/>
        </authorList>
    </citation>
    <scope>NUCLEOTIDE SEQUENCE</scope>
    <source>
        <strain evidence="1">F4-1</strain>
    </source>
</reference>
<gene>
    <name evidence="1" type="ORF">NLU13_6159</name>
</gene>
<accession>A0AA39GHR9</accession>
<dbReference type="AlphaFoldDB" id="A0AA39GHR9"/>
<keyword evidence="2" id="KW-1185">Reference proteome</keyword>
<dbReference type="EMBL" id="JAPDFR010000005">
    <property type="protein sequence ID" value="KAK0386322.1"/>
    <property type="molecule type" value="Genomic_DNA"/>
</dbReference>